<dbReference type="Gene3D" id="3.40.710.10">
    <property type="entry name" value="DD-peptidase/beta-lactamase superfamily"/>
    <property type="match status" value="1"/>
</dbReference>
<dbReference type="RefSeq" id="WP_006004599.1">
    <property type="nucleotide sequence ID" value="NZ_BAET01000013.1"/>
</dbReference>
<dbReference type="PANTHER" id="PTHR46825:SF15">
    <property type="entry name" value="BETA-LACTAMASE-RELATED DOMAIN-CONTAINING PROTEIN"/>
    <property type="match status" value="1"/>
</dbReference>
<evidence type="ECO:0000259" key="1">
    <source>
        <dbReference type="Pfam" id="PF00144"/>
    </source>
</evidence>
<evidence type="ECO:0000259" key="2">
    <source>
        <dbReference type="Pfam" id="PF11954"/>
    </source>
</evidence>
<dbReference type="EMBL" id="BAET01000013">
    <property type="protein sequence ID" value="GAB55476.1"/>
    <property type="molecule type" value="Genomic_DNA"/>
</dbReference>
<dbReference type="SUPFAM" id="SSF56601">
    <property type="entry name" value="beta-lactamase/transpeptidase-like"/>
    <property type="match status" value="1"/>
</dbReference>
<dbReference type="OrthoDB" id="119951at2"/>
<dbReference type="InterPro" id="IPR001466">
    <property type="entry name" value="Beta-lactam-related"/>
</dbReference>
<keyword evidence="4" id="KW-1185">Reference proteome</keyword>
<dbReference type="STRING" id="56804.BAE46_05640"/>
<feature type="domain" description="Beta-lactamase-related" evidence="1">
    <location>
        <begin position="52"/>
        <end position="386"/>
    </location>
</feature>
<dbReference type="Proteomes" id="UP000053586">
    <property type="component" value="Unassembled WGS sequence"/>
</dbReference>
<dbReference type="Gene3D" id="2.40.128.600">
    <property type="match status" value="1"/>
</dbReference>
<sequence>MNMRFSSNINKQHSNPLIFLYQRKLALNLCLVLLCTFSVSALSKSVDKKHIEQAIEEALSTFQTPGMAVGIIHQNEVVLSKGFGKANIANNKKVDAQTYFRLASTSKAFTSAALAILVDEEKLNWNDKVITHLPEFTLYDPYVTREFTITDLLTHRSGLINGAGDSMIWPEPSGFTRAEVIANLQYLTPEYSFRDRYAYSNVMYITAGELVAKVSGMSFENFVEQRIFKPLAMNCFVGDIPKASLNNVAMGYAHNSARGIYAIPRNGISQQGLMSAAAGGMVCNVQDMLKWIGALLNRNNLPFSDKQLTQMWYPQTILWVSPQEREWNKTLFKSYGLGWRLANIGELNVISHTGTLSGYQAYVLMVPKLTLGVVILSNGSNSAARGSVMQTIVKAYMQKAGYVDKQQQDWISTYVDHLDEREQAYLAKFEEPVATAPMSITDEQILGEYKDKWFGSFTVVSTNHKTAANTPILRISSNRMKTLTGTLAPFQDATYKIEWDNKNAASDAFMHFTLNVKREVVKAELHPFRVDTVVNHAYRDMTFIKIAPE</sequence>
<reference evidence="3 4" key="1">
    <citation type="journal article" date="2012" name="J. Bacteriol.">
        <title>Genome sequence of proteorhodopsin-containing sea ice bacterium Glaciecola punicea ACAM 611T.</title>
        <authorList>
            <person name="Qin Q.-L."/>
            <person name="Xie B.-B."/>
            <person name="Shu Y.-L."/>
            <person name="Rong J.-C."/>
            <person name="Zhao D.-L."/>
            <person name="Zhang X.-Y."/>
            <person name="Chen X.-L."/>
            <person name="Zhou B.-C."/>
            <person name="Zhanga Y.-Z."/>
        </authorList>
    </citation>
    <scope>NUCLEOTIDE SEQUENCE [LARGE SCALE GENOMIC DNA]</scope>
    <source>
        <strain evidence="3 4">ACAM 611</strain>
    </source>
</reference>
<comment type="caution">
    <text evidence="3">The sequence shown here is derived from an EMBL/GenBank/DDBJ whole genome shotgun (WGS) entry which is preliminary data.</text>
</comment>
<name>H5TAZ9_9ALTE</name>
<proteinExistence type="predicted"/>
<evidence type="ECO:0000313" key="3">
    <source>
        <dbReference type="EMBL" id="GAB55476.1"/>
    </source>
</evidence>
<dbReference type="InterPro" id="IPR050491">
    <property type="entry name" value="AmpC-like"/>
</dbReference>
<evidence type="ECO:0008006" key="5">
    <source>
        <dbReference type="Google" id="ProtNLM"/>
    </source>
</evidence>
<dbReference type="eggNOG" id="COG1680">
    <property type="taxonomic scope" value="Bacteria"/>
</dbReference>
<dbReference type="AlphaFoldDB" id="H5TAZ9"/>
<gene>
    <name evidence="3" type="ORF">GPUN_1352</name>
</gene>
<protein>
    <recommendedName>
        <fullName evidence="5">Beta-lactamase</fullName>
    </recommendedName>
</protein>
<reference evidence="3 4" key="2">
    <citation type="journal article" date="2017" name="Antonie Van Leeuwenhoek">
        <title>Rhizobium rhizosphaerae sp. nov., a novel species isolated from rice rhizosphere.</title>
        <authorList>
            <person name="Zhao J.J."/>
            <person name="Zhang J."/>
            <person name="Zhang R.J."/>
            <person name="Zhang C.W."/>
            <person name="Yin H.Q."/>
            <person name="Zhang X.X."/>
        </authorList>
    </citation>
    <scope>NUCLEOTIDE SEQUENCE [LARGE SCALE GENOMIC DNA]</scope>
    <source>
        <strain evidence="3 4">ACAM 611</strain>
    </source>
</reference>
<dbReference type="InterPro" id="IPR012338">
    <property type="entry name" value="Beta-lactam/transpept-like"/>
</dbReference>
<dbReference type="Pfam" id="PF11954">
    <property type="entry name" value="DUF3471"/>
    <property type="match status" value="1"/>
</dbReference>
<feature type="domain" description="Peptidase S12 Pab87-related C-terminal" evidence="2">
    <location>
        <begin position="446"/>
        <end position="526"/>
    </location>
</feature>
<dbReference type="PANTHER" id="PTHR46825">
    <property type="entry name" value="D-ALANYL-D-ALANINE-CARBOXYPEPTIDASE/ENDOPEPTIDASE AMPH"/>
    <property type="match status" value="1"/>
</dbReference>
<evidence type="ECO:0000313" key="4">
    <source>
        <dbReference type="Proteomes" id="UP000053586"/>
    </source>
</evidence>
<dbReference type="InterPro" id="IPR021860">
    <property type="entry name" value="Peptidase_S12_Pab87-rel_C"/>
</dbReference>
<dbReference type="Pfam" id="PF00144">
    <property type="entry name" value="Beta-lactamase"/>
    <property type="match status" value="1"/>
</dbReference>
<accession>H5TAZ9</accession>
<organism evidence="3 4">
    <name type="scientific">Glaciecola punicea ACAM 611</name>
    <dbReference type="NCBI Taxonomy" id="1121923"/>
    <lineage>
        <taxon>Bacteria</taxon>
        <taxon>Pseudomonadati</taxon>
        <taxon>Pseudomonadota</taxon>
        <taxon>Gammaproteobacteria</taxon>
        <taxon>Alteromonadales</taxon>
        <taxon>Alteromonadaceae</taxon>
        <taxon>Glaciecola</taxon>
    </lineage>
</organism>